<evidence type="ECO:0000259" key="9">
    <source>
        <dbReference type="SMART" id="SM00382"/>
    </source>
</evidence>
<feature type="domain" description="AAA+ ATPase" evidence="9">
    <location>
        <begin position="261"/>
        <end position="409"/>
    </location>
</feature>
<dbReference type="InterPro" id="IPR047854">
    <property type="entry name" value="RFC_lid"/>
</dbReference>
<dbReference type="InterPro" id="IPR053016">
    <property type="entry name" value="CTF18-RFC_complex"/>
</dbReference>
<name>A0A9N8VR65_FUNMO</name>
<evidence type="ECO:0000256" key="2">
    <source>
        <dbReference type="ARBA" id="ARBA00022705"/>
    </source>
</evidence>
<dbReference type="AlphaFoldDB" id="A0A9N8VR65"/>
<dbReference type="SUPFAM" id="SSF52540">
    <property type="entry name" value="P-loop containing nucleoside triphosphate hydrolases"/>
    <property type="match status" value="1"/>
</dbReference>
<dbReference type="Gene3D" id="1.10.8.60">
    <property type="match status" value="1"/>
</dbReference>
<dbReference type="Proteomes" id="UP000789375">
    <property type="component" value="Unassembled WGS sequence"/>
</dbReference>
<comment type="subcellular location">
    <subcellularLocation>
        <location evidence="1">Nucleus</location>
    </subcellularLocation>
</comment>
<dbReference type="EMBL" id="CAJVPP010000223">
    <property type="protein sequence ID" value="CAG8457839.1"/>
    <property type="molecule type" value="Genomic_DNA"/>
</dbReference>
<evidence type="ECO:0000256" key="6">
    <source>
        <dbReference type="ARBA" id="ARBA00023242"/>
    </source>
</evidence>
<dbReference type="GO" id="GO:0006260">
    <property type="term" value="P:DNA replication"/>
    <property type="evidence" value="ECO:0007669"/>
    <property type="project" value="UniProtKB-KW"/>
</dbReference>
<dbReference type="PANTHER" id="PTHR46765:SF1">
    <property type="entry name" value="P-LOOP CONTAINING NUCLEOSIDE TRIPHOSPHATE HYDROLASES SUPERFAMILY PROTEIN"/>
    <property type="match status" value="1"/>
</dbReference>
<evidence type="ECO:0000313" key="11">
    <source>
        <dbReference type="Proteomes" id="UP000789375"/>
    </source>
</evidence>
<reference evidence="10" key="1">
    <citation type="submission" date="2021-06" db="EMBL/GenBank/DDBJ databases">
        <authorList>
            <person name="Kallberg Y."/>
            <person name="Tangrot J."/>
            <person name="Rosling A."/>
        </authorList>
    </citation>
    <scope>NUCLEOTIDE SEQUENCE</scope>
    <source>
        <strain evidence="10">87-6 pot B 2015</strain>
    </source>
</reference>
<sequence>MKHYFDQKENYKEDNAISTEHAAKKKRQCRSSDFDFDFEATEKLLKKYESSHLQVNFTESNSASAPCPLGYHSTNQTNQSKFNPEGFQIANHVNGLPVYEELNKKRSHVLQTKNYEFENTRLPDNGRYLTATLSSGRRLYFPLNKTEKPIEYETSSVVNKRFANISIYKLLDKIETEKSKSDSFKGRSELSNRPLMSAKTKLWVDKYQPTNYLNLMGDENVNLRVLKWVKQWDFCVFNKKSVIKDDRTKILQHNDQWERPKKKILLLIGPPGYGKTTLARVVARSCGYNVIEVNGSDDFSSNNVKDQITNALGSFSLASNNKPNLTIIDGIDGIHDTGEQSLINSIVNLVGSERKNINLTRKDTNNSPPKKSKNKPLLRPIIFICNELYASSINPLRAIAEIVQFKKPDQVSLVKRLKEICDKENLSIGMPTLFKLIEKYEGDIRKCINFLQFSMYESKSTSKEELLSQIDGKERKKSIFYIWEEIFHGRKGERIKSKVIFDEHGNFYDKNSRQNIVRLTSLIRSSGEYEKLMQGCFENYLKCKTEDLKSKLRACEYLNFYDQISSAINSHHFYELREILPYPIAAFHYLFVGSPQIRIRFSNQDYENNAKKKVTENIIMTVLNSLPPQVRRFHNKEGSYELISCLVKMILPNIGPINKRNINHEERSKIKYVAEIMHSFNLDFILDKNASGQNNYILDPPIDRLLLSSKENPRVEIRRLLATELKNEQILKQKVVEDKNNFELKPKEASRVTKLKASKPTNHLNKSQETKQRKFLYNLL</sequence>
<keyword evidence="3" id="KW-0547">Nucleotide-binding</keyword>
<dbReference type="GO" id="GO:0003677">
    <property type="term" value="F:DNA binding"/>
    <property type="evidence" value="ECO:0007669"/>
    <property type="project" value="UniProtKB-KW"/>
</dbReference>
<evidence type="ECO:0000313" key="10">
    <source>
        <dbReference type="EMBL" id="CAG8457839.1"/>
    </source>
</evidence>
<dbReference type="InterPro" id="IPR003593">
    <property type="entry name" value="AAA+_ATPase"/>
</dbReference>
<evidence type="ECO:0000256" key="4">
    <source>
        <dbReference type="ARBA" id="ARBA00022840"/>
    </source>
</evidence>
<evidence type="ECO:0000256" key="1">
    <source>
        <dbReference type="ARBA" id="ARBA00004123"/>
    </source>
</evidence>
<dbReference type="GO" id="GO:0016887">
    <property type="term" value="F:ATP hydrolysis activity"/>
    <property type="evidence" value="ECO:0007669"/>
    <property type="project" value="InterPro"/>
</dbReference>
<protein>
    <submittedName>
        <fullName evidence="10">8821_t:CDS:1</fullName>
    </submittedName>
</protein>
<comment type="similarity">
    <text evidence="8">Belongs to the activator 1 small subunits family. CTF18 subfamily.</text>
</comment>
<evidence type="ECO:0000256" key="8">
    <source>
        <dbReference type="ARBA" id="ARBA00043975"/>
    </source>
</evidence>
<keyword evidence="6" id="KW-0539">Nucleus</keyword>
<keyword evidence="4" id="KW-0067">ATP-binding</keyword>
<dbReference type="GO" id="GO:0005524">
    <property type="term" value="F:ATP binding"/>
    <property type="evidence" value="ECO:0007669"/>
    <property type="project" value="UniProtKB-KW"/>
</dbReference>
<dbReference type="SMART" id="SM00382">
    <property type="entry name" value="AAA"/>
    <property type="match status" value="1"/>
</dbReference>
<proteinExistence type="inferred from homology"/>
<organism evidence="10 11">
    <name type="scientific">Funneliformis mosseae</name>
    <name type="common">Endomycorrhizal fungus</name>
    <name type="synonym">Glomus mosseae</name>
    <dbReference type="NCBI Taxonomy" id="27381"/>
    <lineage>
        <taxon>Eukaryota</taxon>
        <taxon>Fungi</taxon>
        <taxon>Fungi incertae sedis</taxon>
        <taxon>Mucoromycota</taxon>
        <taxon>Glomeromycotina</taxon>
        <taxon>Glomeromycetes</taxon>
        <taxon>Glomerales</taxon>
        <taxon>Glomeraceae</taxon>
        <taxon>Funneliformis</taxon>
    </lineage>
</organism>
<dbReference type="PANTHER" id="PTHR46765">
    <property type="entry name" value="P-LOOP CONTAINING NUCLEOSIDE TRIPHOSPHATE HYDROLASES SUPERFAMILY PROTEIN"/>
    <property type="match status" value="1"/>
</dbReference>
<accession>A0A9N8VR65</accession>
<dbReference type="Gene3D" id="3.40.50.300">
    <property type="entry name" value="P-loop containing nucleotide triphosphate hydrolases"/>
    <property type="match status" value="1"/>
</dbReference>
<evidence type="ECO:0000256" key="3">
    <source>
        <dbReference type="ARBA" id="ARBA00022741"/>
    </source>
</evidence>
<dbReference type="InterPro" id="IPR027417">
    <property type="entry name" value="P-loop_NTPase"/>
</dbReference>
<keyword evidence="7" id="KW-0131">Cell cycle</keyword>
<dbReference type="GO" id="GO:0005634">
    <property type="term" value="C:nucleus"/>
    <property type="evidence" value="ECO:0007669"/>
    <property type="project" value="UniProtKB-SubCell"/>
</dbReference>
<dbReference type="CDD" id="cd18140">
    <property type="entry name" value="HLD_clamp_RFC"/>
    <property type="match status" value="1"/>
</dbReference>
<keyword evidence="5" id="KW-0238">DNA-binding</keyword>
<gene>
    <name evidence="10" type="ORF">FMOSSE_LOCUS1882</name>
</gene>
<comment type="caution">
    <text evidence="10">The sequence shown here is derived from an EMBL/GenBank/DDBJ whole genome shotgun (WGS) entry which is preliminary data.</text>
</comment>
<evidence type="ECO:0000256" key="5">
    <source>
        <dbReference type="ARBA" id="ARBA00023125"/>
    </source>
</evidence>
<keyword evidence="2" id="KW-0235">DNA replication</keyword>
<dbReference type="InterPro" id="IPR003959">
    <property type="entry name" value="ATPase_AAA_core"/>
</dbReference>
<keyword evidence="11" id="KW-1185">Reference proteome</keyword>
<dbReference type="Pfam" id="PF00004">
    <property type="entry name" value="AAA"/>
    <property type="match status" value="1"/>
</dbReference>
<evidence type="ECO:0000256" key="7">
    <source>
        <dbReference type="ARBA" id="ARBA00023306"/>
    </source>
</evidence>